<keyword evidence="5 12" id="KW-0997">Cell inner membrane</keyword>
<keyword evidence="3 12" id="KW-0813">Transport</keyword>
<comment type="catalytic activity">
    <reaction evidence="10">
        <text>(S)-malate(in) + succinate(out) = (S)-malate(out) + succinate(in)</text>
        <dbReference type="Rhea" id="RHEA:29327"/>
        <dbReference type="ChEBI" id="CHEBI:15589"/>
        <dbReference type="ChEBI" id="CHEBI:30031"/>
    </reaction>
    <physiologicalReaction direction="right-to-left" evidence="10">
        <dbReference type="Rhea" id="RHEA:29329"/>
    </physiologicalReaction>
</comment>
<comment type="subcellular location">
    <subcellularLocation>
        <location evidence="1 12">Cell inner membrane</location>
        <topology evidence="1 12">Multi-pass membrane protein</topology>
    </subcellularLocation>
</comment>
<evidence type="ECO:0000256" key="6">
    <source>
        <dbReference type="ARBA" id="ARBA00022692"/>
    </source>
</evidence>
<dbReference type="NCBIfam" id="NF006927">
    <property type="entry name" value="PRK09412.1"/>
    <property type="match status" value="1"/>
</dbReference>
<dbReference type="PANTHER" id="PTHR36106">
    <property type="entry name" value="ANAEROBIC C4-DICARBOXYLATE TRANSPORTER DCUB"/>
    <property type="match status" value="1"/>
</dbReference>
<dbReference type="NCBIfam" id="NF009136">
    <property type="entry name" value="PRK12489.1"/>
    <property type="match status" value="1"/>
</dbReference>
<evidence type="ECO:0000256" key="5">
    <source>
        <dbReference type="ARBA" id="ARBA00022519"/>
    </source>
</evidence>
<evidence type="ECO:0000256" key="3">
    <source>
        <dbReference type="ARBA" id="ARBA00022448"/>
    </source>
</evidence>
<evidence type="ECO:0000256" key="1">
    <source>
        <dbReference type="ARBA" id="ARBA00004429"/>
    </source>
</evidence>
<dbReference type="EMBL" id="CP014136">
    <property type="protein sequence ID" value="ATA21613.1"/>
    <property type="molecule type" value="Genomic_DNA"/>
</dbReference>
<organism evidence="14 15">
    <name type="scientific">Gibbsiella quercinecans</name>
    <dbReference type="NCBI Taxonomy" id="929813"/>
    <lineage>
        <taxon>Bacteria</taxon>
        <taxon>Pseudomonadati</taxon>
        <taxon>Pseudomonadota</taxon>
        <taxon>Gammaproteobacteria</taxon>
        <taxon>Enterobacterales</taxon>
        <taxon>Yersiniaceae</taxon>
        <taxon>Gibbsiella</taxon>
    </lineage>
</organism>
<keyword evidence="8 12" id="KW-0472">Membrane</keyword>
<feature type="transmembrane region" description="Helical" evidence="13">
    <location>
        <begin position="174"/>
        <end position="195"/>
    </location>
</feature>
<name>A0A250B5U2_9GAMM</name>
<accession>A0A250B5U2</accession>
<feature type="transmembrane region" description="Helical" evidence="13">
    <location>
        <begin position="300"/>
        <end position="318"/>
    </location>
</feature>
<feature type="transmembrane region" description="Helical" evidence="13">
    <location>
        <begin position="421"/>
        <end position="445"/>
    </location>
</feature>
<keyword evidence="15" id="KW-1185">Reference proteome</keyword>
<comment type="function">
    <text evidence="12">Responsible for the transport of C4-dicarboxylates.</text>
</comment>
<evidence type="ECO:0000256" key="7">
    <source>
        <dbReference type="ARBA" id="ARBA00022989"/>
    </source>
</evidence>
<dbReference type="OrthoDB" id="9770910at2"/>
<evidence type="ECO:0000256" key="4">
    <source>
        <dbReference type="ARBA" id="ARBA00022475"/>
    </source>
</evidence>
<sequence length="446" mass="48071">MDFIIQLVIVLICLFYGAKKGGIALGLLGGIGLVILVFVFKLEPGKPPIDVMLVIISVVAASATLQASGGLDVMLQMAEKLLRRNPKYVSIIAPFVTCILTILCGTGHVVYTILPIIYDVAIKNNIRPERPMAASSIGAQMGIIASPVSVAVVSLVAMLANFTFHGKHLEFLDLLAITIPSTLLGILAIGIFSWFRGKDLDKDPEFQKFISVPENREYVYGDTATLLDKKLPRSNWVAMWIFLATIAAVALLGAVAELRPAFNGKPLSMVLVIQMFMLVSGALIIITTKTNPASISKNEVFRSGMIAIVAVYGIAWMAETMFGAHLEQIKSALGTLVKEYPWAYALILLLVSKFVNSQAAALAAIVPVALAIGVDPAYIVASAPACYGYYILPTYPSDLAAIQFDRSGTTHIGRFVINHSFILPGLIGVTTSCIFGWVFAAMYGYY</sequence>
<keyword evidence="7 13" id="KW-1133">Transmembrane helix</keyword>
<evidence type="ECO:0000256" key="11">
    <source>
        <dbReference type="ARBA" id="ARBA00034287"/>
    </source>
</evidence>
<feature type="transmembrane region" description="Helical" evidence="13">
    <location>
        <begin position="21"/>
        <end position="40"/>
    </location>
</feature>
<evidence type="ECO:0000313" key="14">
    <source>
        <dbReference type="EMBL" id="ATA21613.1"/>
    </source>
</evidence>
<dbReference type="PANTHER" id="PTHR36106:SF3">
    <property type="entry name" value="ANAEROBIC C4-DICARBOXYLATE TRANSPORTER DCUB"/>
    <property type="match status" value="1"/>
</dbReference>
<evidence type="ECO:0000256" key="12">
    <source>
        <dbReference type="PIRNR" id="PIRNR004539"/>
    </source>
</evidence>
<evidence type="ECO:0000256" key="2">
    <source>
        <dbReference type="ARBA" id="ARBA00006413"/>
    </source>
</evidence>
<evidence type="ECO:0000313" key="15">
    <source>
        <dbReference type="Proteomes" id="UP000217182"/>
    </source>
</evidence>
<dbReference type="RefSeq" id="WP_095848194.1">
    <property type="nucleotide sequence ID" value="NZ_CP014136.1"/>
</dbReference>
<protein>
    <recommendedName>
        <fullName evidence="12">C4-dicarboxylate transporter</fullName>
    </recommendedName>
</protein>
<keyword evidence="4 12" id="KW-1003">Cell membrane</keyword>
<dbReference type="KEGG" id="gqu:AWC35_20965"/>
<dbReference type="InterPro" id="IPR004668">
    <property type="entry name" value="Anaer_Dcu_memb_transpt"/>
</dbReference>
<evidence type="ECO:0000256" key="13">
    <source>
        <dbReference type="SAM" id="Phobius"/>
    </source>
</evidence>
<comment type="catalytic activity">
    <reaction evidence="11">
        <text>fumarate(in) + succinate(out) = fumarate(out) + succinate(in)</text>
        <dbReference type="Rhea" id="RHEA:29323"/>
        <dbReference type="ChEBI" id="CHEBI:29806"/>
        <dbReference type="ChEBI" id="CHEBI:30031"/>
    </reaction>
    <physiologicalReaction direction="right-to-left" evidence="11">
        <dbReference type="Rhea" id="RHEA:29325"/>
    </physiologicalReaction>
</comment>
<feature type="transmembrane region" description="Helical" evidence="13">
    <location>
        <begin position="339"/>
        <end position="355"/>
    </location>
</feature>
<dbReference type="GO" id="GO:0015556">
    <property type="term" value="F:C4-dicarboxylate transmembrane transporter activity"/>
    <property type="evidence" value="ECO:0007669"/>
    <property type="project" value="InterPro"/>
</dbReference>
<feature type="transmembrane region" description="Helical" evidence="13">
    <location>
        <begin position="91"/>
        <end position="117"/>
    </location>
</feature>
<feature type="transmembrane region" description="Helical" evidence="13">
    <location>
        <begin position="137"/>
        <end position="162"/>
    </location>
</feature>
<keyword evidence="6 13" id="KW-0812">Transmembrane</keyword>
<comment type="similarity">
    <text evidence="2 12">Belongs to the DcuA/DcuB transporter (TC 2.A.13.1) family.</text>
</comment>
<dbReference type="Proteomes" id="UP000217182">
    <property type="component" value="Chromosome"/>
</dbReference>
<feature type="transmembrane region" description="Helical" evidence="13">
    <location>
        <begin position="361"/>
        <end position="381"/>
    </location>
</feature>
<dbReference type="NCBIfam" id="TIGR00770">
    <property type="entry name" value="Dcu"/>
    <property type="match status" value="1"/>
</dbReference>
<evidence type="ECO:0000256" key="9">
    <source>
        <dbReference type="ARBA" id="ARBA00034237"/>
    </source>
</evidence>
<evidence type="ECO:0000256" key="10">
    <source>
        <dbReference type="ARBA" id="ARBA00034284"/>
    </source>
</evidence>
<evidence type="ECO:0000256" key="8">
    <source>
        <dbReference type="ARBA" id="ARBA00023136"/>
    </source>
</evidence>
<dbReference type="Pfam" id="PF03605">
    <property type="entry name" value="DcuA_DcuB"/>
    <property type="match status" value="1"/>
</dbReference>
<comment type="catalytic activity">
    <reaction evidence="9">
        <text>L-aspartate(in) + succinate(out) = L-aspartate(out) + succinate(in)</text>
        <dbReference type="Rhea" id="RHEA:29343"/>
        <dbReference type="ChEBI" id="CHEBI:29991"/>
        <dbReference type="ChEBI" id="CHEBI:30031"/>
    </reaction>
    <physiologicalReaction direction="right-to-left" evidence="9">
        <dbReference type="Rhea" id="RHEA:29345"/>
    </physiologicalReaction>
</comment>
<feature type="transmembrane region" description="Helical" evidence="13">
    <location>
        <begin position="52"/>
        <end position="71"/>
    </location>
</feature>
<dbReference type="PIRSF" id="PIRSF004539">
    <property type="entry name" value="C4-dicrbxl_trns"/>
    <property type="match status" value="1"/>
</dbReference>
<proteinExistence type="inferred from homology"/>
<dbReference type="AlphaFoldDB" id="A0A250B5U2"/>
<reference evidence="14 15" key="1">
    <citation type="submission" date="2016-01" db="EMBL/GenBank/DDBJ databases">
        <authorList>
            <person name="Oliw E.H."/>
        </authorList>
    </citation>
    <scope>NUCLEOTIDE SEQUENCE [LARGE SCALE GENOMIC DNA]</scope>
    <source>
        <strain evidence="14 15">FRB97</strain>
    </source>
</reference>
<dbReference type="GO" id="GO:0005886">
    <property type="term" value="C:plasma membrane"/>
    <property type="evidence" value="ECO:0007669"/>
    <property type="project" value="UniProtKB-SubCell"/>
</dbReference>
<feature type="transmembrane region" description="Helical" evidence="13">
    <location>
        <begin position="236"/>
        <end position="255"/>
    </location>
</feature>
<gene>
    <name evidence="14" type="ORF">AWC35_20965</name>
</gene>
<feature type="transmembrane region" description="Helical" evidence="13">
    <location>
        <begin position="267"/>
        <end position="288"/>
    </location>
</feature>